<gene>
    <name evidence="1" type="ORF">S12H4_26898</name>
</gene>
<evidence type="ECO:0000313" key="1">
    <source>
        <dbReference type="EMBL" id="GAI93244.1"/>
    </source>
</evidence>
<organism evidence="1">
    <name type="scientific">marine sediment metagenome</name>
    <dbReference type="NCBI Taxonomy" id="412755"/>
    <lineage>
        <taxon>unclassified sequences</taxon>
        <taxon>metagenomes</taxon>
        <taxon>ecological metagenomes</taxon>
    </lineage>
</organism>
<comment type="caution">
    <text evidence="1">The sequence shown here is derived from an EMBL/GenBank/DDBJ whole genome shotgun (WGS) entry which is preliminary data.</text>
</comment>
<proteinExistence type="predicted"/>
<sequence>MFSNAARFHPLVQQPDRLFEHDEKKTKTQLANKLDMSWDEIEQALYADVMAFQRLEEFAGYSDPGALLSRYNVAQLQASLYKARSMAVVATDDLKTILRYAKLARLLHEIERLLLGGPSTVRCYALSIMPASSNERFNKSDRFSLDAQYPIIFGLWANG</sequence>
<accession>X1ULL5</accession>
<dbReference type="Pfam" id="PF05626">
    <property type="entry name" value="DUF790"/>
    <property type="match status" value="1"/>
</dbReference>
<dbReference type="InterPro" id="IPR008508">
    <property type="entry name" value="Bax1"/>
</dbReference>
<dbReference type="PANTHER" id="PTHR39640:SF1">
    <property type="entry name" value="DUF790 FAMILY PROTEIN"/>
    <property type="match status" value="1"/>
</dbReference>
<reference evidence="1" key="1">
    <citation type="journal article" date="2014" name="Front. Microbiol.">
        <title>High frequency of phylogenetically diverse reductive dehalogenase-homologous genes in deep subseafloor sedimentary metagenomes.</title>
        <authorList>
            <person name="Kawai M."/>
            <person name="Futagami T."/>
            <person name="Toyoda A."/>
            <person name="Takaki Y."/>
            <person name="Nishi S."/>
            <person name="Hori S."/>
            <person name="Arai W."/>
            <person name="Tsubouchi T."/>
            <person name="Morono Y."/>
            <person name="Uchiyama I."/>
            <person name="Ito T."/>
            <person name="Fujiyama A."/>
            <person name="Inagaki F."/>
            <person name="Takami H."/>
        </authorList>
    </citation>
    <scope>NUCLEOTIDE SEQUENCE</scope>
    <source>
        <strain evidence="1">Expedition CK06-06</strain>
    </source>
</reference>
<protein>
    <submittedName>
        <fullName evidence="1">Uncharacterized protein</fullName>
    </submittedName>
</protein>
<dbReference type="EMBL" id="BARW01015308">
    <property type="protein sequence ID" value="GAI93244.1"/>
    <property type="molecule type" value="Genomic_DNA"/>
</dbReference>
<name>X1ULL5_9ZZZZ</name>
<dbReference type="PANTHER" id="PTHR39640">
    <property type="entry name" value="VNG6129C"/>
    <property type="match status" value="1"/>
</dbReference>
<dbReference type="AlphaFoldDB" id="X1ULL5"/>